<dbReference type="Gene3D" id="1.10.530.10">
    <property type="match status" value="1"/>
</dbReference>
<dbReference type="PANTHER" id="PTHR37423:SF2">
    <property type="entry name" value="MEMBRANE-BOUND LYTIC MUREIN TRANSGLYCOSYLASE C"/>
    <property type="match status" value="1"/>
</dbReference>
<dbReference type="EC" id="3.2.1.-" evidence="2"/>
<dbReference type="AlphaFoldDB" id="A0A1W1E742"/>
<accession>A0A1W1E742</accession>
<dbReference type="EMBL" id="FPIB01000001">
    <property type="protein sequence ID" value="SFV89677.1"/>
    <property type="molecule type" value="Genomic_DNA"/>
</dbReference>
<reference evidence="2" key="1">
    <citation type="submission" date="2016-10" db="EMBL/GenBank/DDBJ databases">
        <authorList>
            <person name="de Groot N.N."/>
        </authorList>
    </citation>
    <scope>NUCLEOTIDE SEQUENCE</scope>
</reference>
<keyword evidence="2" id="KW-0326">Glycosidase</keyword>
<evidence type="ECO:0000313" key="2">
    <source>
        <dbReference type="EMBL" id="SFV89677.1"/>
    </source>
</evidence>
<dbReference type="Pfam" id="PF01464">
    <property type="entry name" value="SLT"/>
    <property type="match status" value="1"/>
</dbReference>
<evidence type="ECO:0000259" key="1">
    <source>
        <dbReference type="Pfam" id="PF01464"/>
    </source>
</evidence>
<dbReference type="InterPro" id="IPR023346">
    <property type="entry name" value="Lysozyme-like_dom_sf"/>
</dbReference>
<protein>
    <submittedName>
        <fullName evidence="2">Soluble lytic murein transglycosylase</fullName>
        <ecNumber evidence="2">3.2.1.-</ecNumber>
    </submittedName>
</protein>
<organism evidence="2">
    <name type="scientific">hydrothermal vent metagenome</name>
    <dbReference type="NCBI Taxonomy" id="652676"/>
    <lineage>
        <taxon>unclassified sequences</taxon>
        <taxon>metagenomes</taxon>
        <taxon>ecological metagenomes</taxon>
    </lineage>
</organism>
<keyword evidence="2" id="KW-0378">Hydrolase</keyword>
<dbReference type="InterPro" id="IPR008258">
    <property type="entry name" value="Transglycosylase_SLT_dom_1"/>
</dbReference>
<feature type="domain" description="Transglycosylase SLT" evidence="1">
    <location>
        <begin position="273"/>
        <end position="370"/>
    </location>
</feature>
<dbReference type="GO" id="GO:0016798">
    <property type="term" value="F:hydrolase activity, acting on glycosyl bonds"/>
    <property type="evidence" value="ECO:0007669"/>
    <property type="project" value="UniProtKB-KW"/>
</dbReference>
<sequence length="432" mass="51332">MRHFLLRAPFFLLLVCLPLLQTLEAKRFSYSQVHHMPLSIEKDYYIWRFLKQPNTSKAEARSIIREVSHLNKKLKEAYRKKTGAYPNIKPTMPKYYLSEAKKWENRAQGNFAFKKGIAHIQRGQLKRAAEFFNAAYRIYNERWEKDKCLFWLYLITKNTHYLDVMKEQSGHINMYRLLASDITHDKYPKTIVTPKIDKSSIWGIDATDPIEWAKMKEKIFSKNADLNDLAEDCESEETIGMHTYIKARACNYTKSYFPMPYRDFMSRYPIERQALIYAIARQESRFIPAAISRSFALGMMQFMPFLIDHIAKQKGEKIDYDDIFEPLKAIEYANIHLDYLTKYLYHPLFIAYAYNGGIGFTKRLIRKKGNFRPGRFEPYLSMEKMKNAQAREYGKRVMTNYVIYMNMLGKPMRLLPFIKTLTDPYQTDRFRK</sequence>
<name>A0A1W1E742_9ZZZZ</name>
<gene>
    <name evidence="2" type="ORF">MNB_SV-4-229</name>
</gene>
<dbReference type="SUPFAM" id="SSF53955">
    <property type="entry name" value="Lysozyme-like"/>
    <property type="match status" value="1"/>
</dbReference>
<proteinExistence type="predicted"/>
<dbReference type="PANTHER" id="PTHR37423">
    <property type="entry name" value="SOLUBLE LYTIC MUREIN TRANSGLYCOSYLASE-RELATED"/>
    <property type="match status" value="1"/>
</dbReference>